<evidence type="ECO:0000313" key="2">
    <source>
        <dbReference type="Proteomes" id="UP000033736"/>
    </source>
</evidence>
<comment type="caution">
    <text evidence="1">The sequence shown here is derived from an EMBL/GenBank/DDBJ whole genome shotgun (WGS) entry which is preliminary data.</text>
</comment>
<evidence type="ECO:0000313" key="1">
    <source>
        <dbReference type="EMBL" id="KJW04839.1"/>
    </source>
</evidence>
<reference evidence="1 2" key="1">
    <citation type="submission" date="2015-01" db="EMBL/GenBank/DDBJ databases">
        <title>Genome Sequencing of Rickettsiales /home/snadendla/prok_pipe/test/illegal_ec_num.txt.</title>
        <authorList>
            <person name="Daugherty S.C."/>
            <person name="Su Q."/>
            <person name="Abolude K."/>
            <person name="Beier-Sexton M."/>
            <person name="Carlyon J.A."/>
            <person name="Carter R."/>
            <person name="Day N.P."/>
            <person name="Dumler S.J."/>
            <person name="Dyachenko V."/>
            <person name="Godinez A."/>
            <person name="Kurtti T.J."/>
            <person name="Lichay M."/>
            <person name="Mullins K.E."/>
            <person name="Ott S."/>
            <person name="Pappas-Brown V."/>
            <person name="Paris D.H."/>
            <person name="Patel P."/>
            <person name="Richards A.L."/>
            <person name="Sadzewicz L."/>
            <person name="Sears K."/>
            <person name="Seidman D."/>
            <person name="Sengamalay N."/>
            <person name="Stenos J."/>
            <person name="Tallon L.J."/>
            <person name="Vincent G."/>
            <person name="Fraser C.M."/>
            <person name="Munderloh U."/>
            <person name="Dunning-Hotopp J.C."/>
        </authorList>
    </citation>
    <scope>NUCLEOTIDE SEQUENCE [LARGE SCALE GENOMIC DNA]</scope>
    <source>
        <strain evidence="1 2">T170-B</strain>
    </source>
</reference>
<dbReference type="PATRIC" id="fig|1268837.3.peg.648"/>
<name>A0A0F3RI20_9RICK</name>
<dbReference type="Proteomes" id="UP000033736">
    <property type="component" value="Unassembled WGS sequence"/>
</dbReference>
<accession>A0A0F3RI20</accession>
<dbReference type="AlphaFoldDB" id="A0A0F3RI20"/>
<dbReference type="RefSeq" id="WP_261368649.1">
    <property type="nucleotide sequence ID" value="NZ_LAOQ01000002.1"/>
</dbReference>
<gene>
    <name evidence="1" type="ORF">RAT170B_0533</name>
</gene>
<sequence>MTQNIGEPVIMLREKTGADIFVLLNYVQIIKTNGARTRDFLMSALGCSVSNADNIFMSIGVVEAKSGRILWTNAMPQAQPFSSSIFSSRDKSEMGNFHSVINMLLSPL</sequence>
<dbReference type="EMBL" id="LAOQ01000002">
    <property type="protein sequence ID" value="KJW04839.1"/>
    <property type="molecule type" value="Genomic_DNA"/>
</dbReference>
<keyword evidence="2" id="KW-1185">Reference proteome</keyword>
<protein>
    <submittedName>
        <fullName evidence="1">Uncharacterized protein</fullName>
    </submittedName>
</protein>
<organism evidence="1 2">
    <name type="scientific">Rickettsia argasii T170-B</name>
    <dbReference type="NCBI Taxonomy" id="1268837"/>
    <lineage>
        <taxon>Bacteria</taxon>
        <taxon>Pseudomonadati</taxon>
        <taxon>Pseudomonadota</taxon>
        <taxon>Alphaproteobacteria</taxon>
        <taxon>Rickettsiales</taxon>
        <taxon>Rickettsiaceae</taxon>
        <taxon>Rickettsieae</taxon>
        <taxon>Rickettsia</taxon>
        <taxon>spotted fever group</taxon>
    </lineage>
</organism>
<proteinExistence type="predicted"/>